<keyword evidence="1" id="KW-0472">Membrane</keyword>
<feature type="transmembrane region" description="Helical" evidence="1">
    <location>
        <begin position="6"/>
        <end position="27"/>
    </location>
</feature>
<protein>
    <submittedName>
        <fullName evidence="2">Uncharacterized protein</fullName>
    </submittedName>
</protein>
<keyword evidence="1" id="KW-1133">Transmembrane helix</keyword>
<accession>A0A840UUM7</accession>
<dbReference type="Gene3D" id="3.30.70.60">
    <property type="match status" value="1"/>
</dbReference>
<dbReference type="AlphaFoldDB" id="A0A840UUM7"/>
<evidence type="ECO:0000313" key="2">
    <source>
        <dbReference type="EMBL" id="MBB5336514.1"/>
    </source>
</evidence>
<gene>
    <name evidence="2" type="ORF">HNR32_001663</name>
</gene>
<keyword evidence="1" id="KW-0812">Transmembrane</keyword>
<organism evidence="2 3">
    <name type="scientific">Pectinatus brassicae</name>
    <dbReference type="NCBI Taxonomy" id="862415"/>
    <lineage>
        <taxon>Bacteria</taxon>
        <taxon>Bacillati</taxon>
        <taxon>Bacillota</taxon>
        <taxon>Negativicutes</taxon>
        <taxon>Selenomonadales</taxon>
        <taxon>Selenomonadaceae</taxon>
        <taxon>Pectinatus</taxon>
    </lineage>
</organism>
<evidence type="ECO:0000313" key="3">
    <source>
        <dbReference type="Proteomes" id="UP000559117"/>
    </source>
</evidence>
<dbReference type="RefSeq" id="WP_183861515.1">
    <property type="nucleotide sequence ID" value="NZ_JACHFH010000018.1"/>
</dbReference>
<comment type="caution">
    <text evidence="2">The sequence shown here is derived from an EMBL/GenBank/DDBJ whole genome shotgun (WGS) entry which is preliminary data.</text>
</comment>
<proteinExistence type="predicted"/>
<dbReference type="EMBL" id="JACHFH010000018">
    <property type="protein sequence ID" value="MBB5336514.1"/>
    <property type="molecule type" value="Genomic_DNA"/>
</dbReference>
<evidence type="ECO:0000256" key="1">
    <source>
        <dbReference type="SAM" id="Phobius"/>
    </source>
</evidence>
<keyword evidence="3" id="KW-1185">Reference proteome</keyword>
<dbReference type="InterPro" id="IPR014717">
    <property type="entry name" value="Transl_elong_EF1B/ribsomal_bS6"/>
</dbReference>
<name>A0A840UUM7_9FIRM</name>
<sequence>MNKKDWYFIVGGACSLFIYFCLLYLFICHPYSLKIAQLQSINKKNEQQITLLQQFTAQHNDLGKYVKNIEQQNLFWQKLLPLPENTAQVITALQTLADKENIIILKIEPLISSSTNNEKLPYNTSMITLQIQSNYFELLNFLYSIDILPYYSTIENFSAKKSSNMLISNISIQYYSLKPSK</sequence>
<dbReference type="Proteomes" id="UP000559117">
    <property type="component" value="Unassembled WGS sequence"/>
</dbReference>
<reference evidence="2 3" key="1">
    <citation type="submission" date="2020-08" db="EMBL/GenBank/DDBJ databases">
        <title>Genomic Encyclopedia of Type Strains, Phase IV (KMG-IV): sequencing the most valuable type-strain genomes for metagenomic binning, comparative biology and taxonomic classification.</title>
        <authorList>
            <person name="Goeker M."/>
        </authorList>
    </citation>
    <scope>NUCLEOTIDE SEQUENCE [LARGE SCALE GENOMIC DNA]</scope>
    <source>
        <strain evidence="2 3">DSM 24661</strain>
    </source>
</reference>